<gene>
    <name evidence="2" type="ORF">LNINA_LOCUS6739</name>
</gene>
<evidence type="ECO:0000313" key="2">
    <source>
        <dbReference type="EMBL" id="CAK1547248.1"/>
    </source>
</evidence>
<organism evidence="2 3">
    <name type="scientific">Leptosia nina</name>
    <dbReference type="NCBI Taxonomy" id="320188"/>
    <lineage>
        <taxon>Eukaryota</taxon>
        <taxon>Metazoa</taxon>
        <taxon>Ecdysozoa</taxon>
        <taxon>Arthropoda</taxon>
        <taxon>Hexapoda</taxon>
        <taxon>Insecta</taxon>
        <taxon>Pterygota</taxon>
        <taxon>Neoptera</taxon>
        <taxon>Endopterygota</taxon>
        <taxon>Lepidoptera</taxon>
        <taxon>Glossata</taxon>
        <taxon>Ditrysia</taxon>
        <taxon>Papilionoidea</taxon>
        <taxon>Pieridae</taxon>
        <taxon>Pierinae</taxon>
        <taxon>Leptosia</taxon>
    </lineage>
</organism>
<reference evidence="2 3" key="1">
    <citation type="submission" date="2023-11" db="EMBL/GenBank/DDBJ databases">
        <authorList>
            <person name="Okamura Y."/>
        </authorList>
    </citation>
    <scope>NUCLEOTIDE SEQUENCE [LARGE SCALE GENOMIC DNA]</scope>
</reference>
<feature type="domain" description="Cathepsin propeptide inhibitor" evidence="1">
    <location>
        <begin position="22"/>
        <end position="78"/>
    </location>
</feature>
<proteinExistence type="predicted"/>
<protein>
    <recommendedName>
        <fullName evidence="1">Cathepsin propeptide inhibitor domain-containing protein</fullName>
    </recommendedName>
</protein>
<dbReference type="Pfam" id="PF08246">
    <property type="entry name" value="Inhibitor_I29"/>
    <property type="match status" value="1"/>
</dbReference>
<evidence type="ECO:0000259" key="1">
    <source>
        <dbReference type="SMART" id="SM00848"/>
    </source>
</evidence>
<dbReference type="Proteomes" id="UP001497472">
    <property type="component" value="Unassembled WGS sequence"/>
</dbReference>
<evidence type="ECO:0000313" key="3">
    <source>
        <dbReference type="Proteomes" id="UP001497472"/>
    </source>
</evidence>
<dbReference type="SUPFAM" id="SSF54001">
    <property type="entry name" value="Cysteine proteinases"/>
    <property type="match status" value="1"/>
</dbReference>
<dbReference type="InterPro" id="IPR038765">
    <property type="entry name" value="Papain-like_cys_pep_sf"/>
</dbReference>
<dbReference type="SMART" id="SM00848">
    <property type="entry name" value="Inhibitor_I29"/>
    <property type="match status" value="1"/>
</dbReference>
<keyword evidence="3" id="KW-1185">Reference proteome</keyword>
<dbReference type="InterPro" id="IPR013201">
    <property type="entry name" value="Prot_inhib_I29"/>
</dbReference>
<accession>A0AAV1JE76</accession>
<name>A0AAV1JE76_9NEOP</name>
<comment type="caution">
    <text evidence="2">The sequence shown here is derived from an EMBL/GenBank/DDBJ whole genome shotgun (WGS) entry which is preliminary data.</text>
</comment>
<sequence length="90" mass="10275">MATGAGASTKPHYNLEDAPALFEKFIRDYDKVYIDEADRAVHYEAFVRRLEQINKANAQSTSATYDINKFADYTPQDRKHLTGVLHPNDK</sequence>
<dbReference type="EMBL" id="CAVLEF010000009">
    <property type="protein sequence ID" value="CAK1547248.1"/>
    <property type="molecule type" value="Genomic_DNA"/>
</dbReference>
<dbReference type="AlphaFoldDB" id="A0AAV1JE76"/>
<dbReference type="Gene3D" id="1.10.287.2250">
    <property type="match status" value="1"/>
</dbReference>